<evidence type="ECO:0000313" key="2">
    <source>
        <dbReference type="Proteomes" id="UP001154114"/>
    </source>
</evidence>
<gene>
    <name evidence="1" type="ORF">CINC_LOCUS2572</name>
</gene>
<reference evidence="1" key="1">
    <citation type="submission" date="2021-12" db="EMBL/GenBank/DDBJ databases">
        <authorList>
            <person name="King R."/>
        </authorList>
    </citation>
    <scope>NUCLEOTIDE SEQUENCE</scope>
</reference>
<sequence length="474" mass="53377">MAEDPTIPNDFDLSCDDYDSDIEKTLKIETSPYINAFLNKKNLPRDIEQIPCDENLLEKVTSNYVIVKTIISNLSWQNKLMCKNVCTMWKAVVDTLQREQIGPCDFAVNLRLSYIRNGVKLNISDNVYTEPLAVFVFANASGFTVSRKCAMLVPCPCDPPCPKKHQLVDMVRHHLVSPKNCGLTIKACYLSYMPLAQSITYPHLVHRQKFGRAAAIIAGIYIPVVRGVEYRVINVKSLADIKATFYDVIDEIAQTRIIKGALVFVNESFLLHAVEDIVFLNYLTDAQPNVPYALGGCIVEDTLSKPKDIIVSIDGVNEGIERATENLISIGVFSVPKVENKADPECQFDMYSLILESTDWSKPKIETVVNEFSKKIPHFEHSVVLKMSCVGRDQKHDYEQNCFRAAFPHTRLIGCYGNGELGTNHPTRPPAIVRPNTKRHRRDPGPQFGIMYSYSSVYVYIGWGKITKPAETNT</sequence>
<proteinExistence type="predicted"/>
<dbReference type="AlphaFoldDB" id="A0A9P0FQK6"/>
<protein>
    <submittedName>
        <fullName evidence="1">Uncharacterized protein</fullName>
    </submittedName>
</protein>
<evidence type="ECO:0000313" key="1">
    <source>
        <dbReference type="EMBL" id="CAH0584368.1"/>
    </source>
</evidence>
<organism evidence="1 2">
    <name type="scientific">Chrysodeixis includens</name>
    <name type="common">Soybean looper</name>
    <name type="synonym">Pseudoplusia includens</name>
    <dbReference type="NCBI Taxonomy" id="689277"/>
    <lineage>
        <taxon>Eukaryota</taxon>
        <taxon>Metazoa</taxon>
        <taxon>Ecdysozoa</taxon>
        <taxon>Arthropoda</taxon>
        <taxon>Hexapoda</taxon>
        <taxon>Insecta</taxon>
        <taxon>Pterygota</taxon>
        <taxon>Neoptera</taxon>
        <taxon>Endopterygota</taxon>
        <taxon>Lepidoptera</taxon>
        <taxon>Glossata</taxon>
        <taxon>Ditrysia</taxon>
        <taxon>Noctuoidea</taxon>
        <taxon>Noctuidae</taxon>
        <taxon>Plusiinae</taxon>
        <taxon>Chrysodeixis</taxon>
    </lineage>
</organism>
<dbReference type="OrthoDB" id="509497at2759"/>
<accession>A0A9P0FQK6</accession>
<dbReference type="Proteomes" id="UP001154114">
    <property type="component" value="Chromosome 13"/>
</dbReference>
<dbReference type="EMBL" id="LR824016">
    <property type="protein sequence ID" value="CAH0584368.1"/>
    <property type="molecule type" value="Genomic_DNA"/>
</dbReference>
<keyword evidence="2" id="KW-1185">Reference proteome</keyword>
<name>A0A9P0FQK6_CHRIL</name>